<organism evidence="2 3">
    <name type="scientific">Pyrinomonas methylaliphatogenes</name>
    <dbReference type="NCBI Taxonomy" id="454194"/>
    <lineage>
        <taxon>Bacteria</taxon>
        <taxon>Pseudomonadati</taxon>
        <taxon>Acidobacteriota</taxon>
        <taxon>Blastocatellia</taxon>
        <taxon>Blastocatellales</taxon>
        <taxon>Pyrinomonadaceae</taxon>
        <taxon>Pyrinomonas</taxon>
    </lineage>
</organism>
<dbReference type="EMBL" id="CBXV010000001">
    <property type="protein sequence ID" value="CDM64277.1"/>
    <property type="molecule type" value="Genomic_DNA"/>
</dbReference>
<proteinExistence type="predicted"/>
<sequence>MELVRKVILIFAIVLPLFVEVQGHGGEDHVESVAQTSSAGETITHLARTGDFELFFKHAPVTPDRATAADIFLSRYETNEPVGGARIEITFAGPSEAKVEAKPNDLAGRYGVELPPLARGEYRISARVEMDGRSSVVDLGTLDVAPVTMPEQMANERAALRATIILLISLMAILLVAILALFWRALSHRFKAEKEATAV</sequence>
<evidence type="ECO:0008006" key="4">
    <source>
        <dbReference type="Google" id="ProtNLM"/>
    </source>
</evidence>
<dbReference type="STRING" id="454194.PYK22_00270"/>
<reference evidence="2 3" key="1">
    <citation type="submission" date="2013-12" db="EMBL/GenBank/DDBJ databases">
        <authorList>
            <person name="Stott M."/>
        </authorList>
    </citation>
    <scope>NUCLEOTIDE SEQUENCE [LARGE SCALE GENOMIC DNA]</scope>
    <source>
        <strain evidence="2 3">K22</strain>
    </source>
</reference>
<dbReference type="RefSeq" id="WP_162199767.1">
    <property type="nucleotide sequence ID" value="NZ_CBXV010000001.1"/>
</dbReference>
<keyword evidence="1" id="KW-1133">Transmembrane helix</keyword>
<evidence type="ECO:0000313" key="2">
    <source>
        <dbReference type="EMBL" id="CDM64277.1"/>
    </source>
</evidence>
<feature type="transmembrane region" description="Helical" evidence="1">
    <location>
        <begin position="158"/>
        <end position="183"/>
    </location>
</feature>
<protein>
    <recommendedName>
        <fullName evidence="4">YtkA-like domain-containing protein</fullName>
    </recommendedName>
</protein>
<name>A0A0B6WUB0_9BACT</name>
<reference evidence="2 3" key="2">
    <citation type="submission" date="2015-01" db="EMBL/GenBank/DDBJ databases">
        <title>Complete genome sequence of Pyrinomonas methylaliphatogenes type strain K22T.</title>
        <authorList>
            <person name="Lee K.C.Y."/>
            <person name="Power J.F."/>
            <person name="Dunfield P.F."/>
            <person name="Morgan X.C."/>
            <person name="Huttenhower C."/>
            <person name="Stott M.B."/>
        </authorList>
    </citation>
    <scope>NUCLEOTIDE SEQUENCE [LARGE SCALE GENOMIC DNA]</scope>
    <source>
        <strain evidence="2 3">K22</strain>
    </source>
</reference>
<gene>
    <name evidence="2" type="ORF">PYK22_00270</name>
</gene>
<evidence type="ECO:0000313" key="3">
    <source>
        <dbReference type="Proteomes" id="UP000031518"/>
    </source>
</evidence>
<accession>A0A0B6WUB0</accession>
<keyword evidence="1" id="KW-0812">Transmembrane</keyword>
<keyword evidence="1" id="KW-0472">Membrane</keyword>
<dbReference type="Proteomes" id="UP000031518">
    <property type="component" value="Unassembled WGS sequence"/>
</dbReference>
<keyword evidence="3" id="KW-1185">Reference proteome</keyword>
<dbReference type="AlphaFoldDB" id="A0A0B6WUB0"/>
<evidence type="ECO:0000256" key="1">
    <source>
        <dbReference type="SAM" id="Phobius"/>
    </source>
</evidence>